<dbReference type="GO" id="GO:0043041">
    <property type="term" value="P:amino acid activation for nonribosomal peptide biosynthetic process"/>
    <property type="evidence" value="ECO:0007669"/>
    <property type="project" value="TreeGrafter"/>
</dbReference>
<dbReference type="PROSITE" id="PS00012">
    <property type="entry name" value="PHOSPHOPANTETHEINE"/>
    <property type="match status" value="1"/>
</dbReference>
<dbReference type="Gene3D" id="2.30.38.10">
    <property type="entry name" value="Luciferase, Domain 3"/>
    <property type="match status" value="1"/>
</dbReference>
<dbReference type="FunFam" id="3.30.559.10:FF:000012">
    <property type="entry name" value="Non-ribosomal peptide synthetase"/>
    <property type="match status" value="1"/>
</dbReference>
<dbReference type="FunFam" id="3.40.50.980:FF:000001">
    <property type="entry name" value="Non-ribosomal peptide synthetase"/>
    <property type="match status" value="1"/>
</dbReference>
<accession>A0AAP6BMC2</accession>
<dbReference type="InterPro" id="IPR036736">
    <property type="entry name" value="ACP-like_sf"/>
</dbReference>
<dbReference type="SUPFAM" id="SSF56801">
    <property type="entry name" value="Acetyl-CoA synthetase-like"/>
    <property type="match status" value="1"/>
</dbReference>
<dbReference type="Gene3D" id="3.30.559.10">
    <property type="entry name" value="Chloramphenicol acetyltransferase-like domain"/>
    <property type="match status" value="2"/>
</dbReference>
<gene>
    <name evidence="6" type="ORF">PV399_47815</name>
</gene>
<dbReference type="PROSITE" id="PS50075">
    <property type="entry name" value="CARRIER"/>
    <property type="match status" value="1"/>
</dbReference>
<evidence type="ECO:0000256" key="3">
    <source>
        <dbReference type="ARBA" id="ARBA00022450"/>
    </source>
</evidence>
<dbReference type="InterPro" id="IPR001242">
    <property type="entry name" value="Condensation_dom"/>
</dbReference>
<dbReference type="Gene3D" id="3.40.50.980">
    <property type="match status" value="2"/>
</dbReference>
<dbReference type="Gene3D" id="1.10.1200.10">
    <property type="entry name" value="ACP-like"/>
    <property type="match status" value="1"/>
</dbReference>
<dbReference type="InterPro" id="IPR006162">
    <property type="entry name" value="Ppantetheine_attach_site"/>
</dbReference>
<evidence type="ECO:0000313" key="6">
    <source>
        <dbReference type="EMBL" id="MDX2967351.1"/>
    </source>
</evidence>
<dbReference type="FunFam" id="3.30.300.30:FF:000010">
    <property type="entry name" value="Enterobactin synthetase component F"/>
    <property type="match status" value="1"/>
</dbReference>
<dbReference type="InterPro" id="IPR000873">
    <property type="entry name" value="AMP-dep_synth/lig_dom"/>
</dbReference>
<dbReference type="GO" id="GO:0005829">
    <property type="term" value="C:cytosol"/>
    <property type="evidence" value="ECO:0007669"/>
    <property type="project" value="TreeGrafter"/>
</dbReference>
<dbReference type="InterPro" id="IPR009081">
    <property type="entry name" value="PP-bd_ACP"/>
</dbReference>
<dbReference type="Pfam" id="PF00501">
    <property type="entry name" value="AMP-binding"/>
    <property type="match status" value="1"/>
</dbReference>
<dbReference type="InterPro" id="IPR045851">
    <property type="entry name" value="AMP-bd_C_sf"/>
</dbReference>
<sequence>MSTSGLQDILPLSPMQEGMLFHRLYDADAPDVYAVQLTVDLEGELSVPALRAAAQALLARHPGLRAAFRHEGLSRPVQLIPKAVPLPWYDHDLTHFPEDERETRLTELLKADRYAPFDLMKPPLVRFLCVRFAEDKYVFVMSNHHLLFDGWSQPIVLRDLVTLYATGGDASGLPPVRPPRAHLEWLSRRDRAADRAAWAEVMDGFDEPTLLVPSSAGAPPALPELLELALDTGTTAALTRRARSLGVTASTMVQTAWALVLAQHTGRDDVVFGATVSGRPVEVAGAETMVGLFINTLPVRVRLRPAETLAGLVTRVQREQVGLMPHHHYDLPSIKQLSGVRGDAPLFDSLLIYENYPSAPTGAVAAAPGGGGLRIAGLRGRDATHYPLTLVVNPGDELTLRLSYRQDLLDPATVNTLGERLTRALRTLAGETATPVGRLDVLERAERALPGAHQGPVMPVPGVSLPVLFEERVRAVPDAVAVVCGDVSLSYGELDGRVNRLARLLVSRGVGVESRVVVGLPRSVDAVVALLAVLKTGGAYVPVDPGYPAERIAHVVEDSAPVLVVGVLEGVSGVPVVLLDDAGVMAELETLSSASLGVVPELSSAAYTIYTSGSTGRPKGVVVPHQGVANVLAGLRHVVSADRVLAVTTFAFDIAVVELFAPLVSGGCVVVAPSEVVADAELLVGLAVGAGVSVMQATPSLWREIVAVAQGRLAGVRALVGGEALPGEVAAQMVSELASVVNVYGPTETTVWSTSAPVAAGVSVSVGGPLANQQVYVLDGWLRPVPVGVRGELYIAGAGVVRGYHGRADLTAERFVACPWGGGRMYRTGDVVRWRSGGALEFVGRADAQVKVRGFRIELGEVESGLLAIEDVAQAVAVVNDGVLVGYVVSEPGTAVEGNAVREGVRSRLPEYMVPTVVVVLDAVPLTPNGKVDRRALPAPEYVSVDVRGPRSPREEILCGLFGEVLGRPVAGIDDSFFELGGHSLLATRLVSRLRSVLEVEVSIRELFENPTVAGLARALDGAGGSRPALRAGARPGRVPLSFGQQRLWFLHRLDGPNAAYNIPLALRLTGKLDAEALRSALADVVDRHESLRTVFAEDAEGAHQVIREDAEVPWHTEQVTEADLPARLAATARHGFDLAAEIPVRAALFQTAPDHHVLHFSFHHIAVDAWSVRPFIGDLAAAYGARTAGEVPQWPALPVQYADYALWQRELLGSEDDAESLIAQQIAY</sequence>
<protein>
    <submittedName>
        <fullName evidence="6">Non-ribosomal peptide synthetase</fullName>
    </submittedName>
</protein>
<dbReference type="PANTHER" id="PTHR45527">
    <property type="entry name" value="NONRIBOSOMAL PEPTIDE SYNTHETASE"/>
    <property type="match status" value="1"/>
</dbReference>
<dbReference type="Pfam" id="PF00550">
    <property type="entry name" value="PP-binding"/>
    <property type="match status" value="1"/>
</dbReference>
<dbReference type="GO" id="GO:0044550">
    <property type="term" value="P:secondary metabolite biosynthetic process"/>
    <property type="evidence" value="ECO:0007669"/>
    <property type="project" value="UniProtKB-ARBA"/>
</dbReference>
<evidence type="ECO:0000256" key="1">
    <source>
        <dbReference type="ARBA" id="ARBA00001957"/>
    </source>
</evidence>
<dbReference type="FunFam" id="2.30.38.10:FF:000001">
    <property type="entry name" value="Non-ribosomal peptide synthetase PvdI"/>
    <property type="match status" value="1"/>
</dbReference>
<feature type="domain" description="Carrier" evidence="5">
    <location>
        <begin position="949"/>
        <end position="1024"/>
    </location>
</feature>
<evidence type="ECO:0000313" key="7">
    <source>
        <dbReference type="Proteomes" id="UP001282288"/>
    </source>
</evidence>
<proteinExistence type="inferred from homology"/>
<dbReference type="SMART" id="SM00823">
    <property type="entry name" value="PKS_PP"/>
    <property type="match status" value="1"/>
</dbReference>
<dbReference type="SUPFAM" id="SSF52777">
    <property type="entry name" value="CoA-dependent acyltransferases"/>
    <property type="match status" value="3"/>
</dbReference>
<feature type="non-terminal residue" evidence="6">
    <location>
        <position position="1229"/>
    </location>
</feature>
<dbReference type="SUPFAM" id="SSF47336">
    <property type="entry name" value="ACP-like"/>
    <property type="match status" value="1"/>
</dbReference>
<reference evidence="6" key="1">
    <citation type="journal article" date="2023" name="Microb. Genom.">
        <title>Mesoterricola silvestris gen. nov., sp. nov., Mesoterricola sediminis sp. nov., Geothrix oryzae sp. nov., Geothrix edaphica sp. nov., Geothrix rubra sp. nov., and Geothrix limicola sp. nov., six novel members of Acidobacteriota isolated from soils.</title>
        <authorList>
            <person name="Weisberg A.J."/>
            <person name="Pearce E."/>
            <person name="Kramer C.G."/>
            <person name="Chang J.H."/>
            <person name="Clarke C.R."/>
        </authorList>
    </citation>
    <scope>NUCLEOTIDE SEQUENCE</scope>
    <source>
        <strain evidence="6">NRRL_B-16521</strain>
    </source>
</reference>
<comment type="similarity">
    <text evidence="2">Belongs to the ATP-dependent AMP-binding enzyme family.</text>
</comment>
<dbReference type="InterPro" id="IPR020806">
    <property type="entry name" value="PKS_PP-bd"/>
</dbReference>
<dbReference type="AlphaFoldDB" id="A0AAP6BMC2"/>
<dbReference type="Pfam" id="PF13193">
    <property type="entry name" value="AMP-binding_C"/>
    <property type="match status" value="1"/>
</dbReference>
<keyword evidence="4" id="KW-0597">Phosphoprotein</keyword>
<dbReference type="Pfam" id="PF00668">
    <property type="entry name" value="Condensation"/>
    <property type="match status" value="2"/>
</dbReference>
<dbReference type="CDD" id="cd19543">
    <property type="entry name" value="DCL_NRPS"/>
    <property type="match status" value="1"/>
</dbReference>
<dbReference type="EMBL" id="JARAWC010000102">
    <property type="protein sequence ID" value="MDX2967351.1"/>
    <property type="molecule type" value="Genomic_DNA"/>
</dbReference>
<dbReference type="PANTHER" id="PTHR45527:SF1">
    <property type="entry name" value="FATTY ACID SYNTHASE"/>
    <property type="match status" value="1"/>
</dbReference>
<evidence type="ECO:0000256" key="2">
    <source>
        <dbReference type="ARBA" id="ARBA00006432"/>
    </source>
</evidence>
<dbReference type="CDD" id="cd05930">
    <property type="entry name" value="A_NRPS"/>
    <property type="match status" value="1"/>
</dbReference>
<organism evidence="6 7">
    <name type="scientific">Streptomyces acidiscabies</name>
    <dbReference type="NCBI Taxonomy" id="42234"/>
    <lineage>
        <taxon>Bacteria</taxon>
        <taxon>Bacillati</taxon>
        <taxon>Actinomycetota</taxon>
        <taxon>Actinomycetes</taxon>
        <taxon>Kitasatosporales</taxon>
        <taxon>Streptomycetaceae</taxon>
        <taxon>Streptomyces</taxon>
    </lineage>
</organism>
<comment type="cofactor">
    <cofactor evidence="1">
        <name>pantetheine 4'-phosphate</name>
        <dbReference type="ChEBI" id="CHEBI:47942"/>
    </cofactor>
</comment>
<keyword evidence="3" id="KW-0596">Phosphopantetheine</keyword>
<dbReference type="InterPro" id="IPR023213">
    <property type="entry name" value="CAT-like_dom_sf"/>
</dbReference>
<dbReference type="GO" id="GO:0031177">
    <property type="term" value="F:phosphopantetheine binding"/>
    <property type="evidence" value="ECO:0007669"/>
    <property type="project" value="InterPro"/>
</dbReference>
<evidence type="ECO:0000256" key="4">
    <source>
        <dbReference type="ARBA" id="ARBA00022553"/>
    </source>
</evidence>
<evidence type="ECO:0000259" key="5">
    <source>
        <dbReference type="PROSITE" id="PS50075"/>
    </source>
</evidence>
<dbReference type="Proteomes" id="UP001282288">
    <property type="component" value="Unassembled WGS sequence"/>
</dbReference>
<name>A0AAP6BMC2_9ACTN</name>
<dbReference type="InterPro" id="IPR025110">
    <property type="entry name" value="AMP-bd_C"/>
</dbReference>
<dbReference type="InterPro" id="IPR010071">
    <property type="entry name" value="AA_adenyl_dom"/>
</dbReference>
<dbReference type="GO" id="GO:0072330">
    <property type="term" value="P:monocarboxylic acid biosynthetic process"/>
    <property type="evidence" value="ECO:0007669"/>
    <property type="project" value="UniProtKB-ARBA"/>
</dbReference>
<dbReference type="Gene3D" id="3.30.559.30">
    <property type="entry name" value="Nonribosomal peptide synthetase, condensation domain"/>
    <property type="match status" value="1"/>
</dbReference>
<dbReference type="FunFam" id="1.10.1200.10:FF:000016">
    <property type="entry name" value="Non-ribosomal peptide synthase"/>
    <property type="match status" value="1"/>
</dbReference>
<dbReference type="GO" id="GO:0008610">
    <property type="term" value="P:lipid biosynthetic process"/>
    <property type="evidence" value="ECO:0007669"/>
    <property type="project" value="UniProtKB-ARBA"/>
</dbReference>
<comment type="caution">
    <text evidence="6">The sequence shown here is derived from an EMBL/GenBank/DDBJ whole genome shotgun (WGS) entry which is preliminary data.</text>
</comment>
<dbReference type="GO" id="GO:0003824">
    <property type="term" value="F:catalytic activity"/>
    <property type="evidence" value="ECO:0007669"/>
    <property type="project" value="InterPro"/>
</dbReference>
<dbReference type="Gene3D" id="3.30.300.30">
    <property type="match status" value="1"/>
</dbReference>
<dbReference type="FunFam" id="3.40.50.12780:FF:000012">
    <property type="entry name" value="Non-ribosomal peptide synthetase"/>
    <property type="match status" value="1"/>
</dbReference>
<dbReference type="GO" id="GO:0017000">
    <property type="term" value="P:antibiotic biosynthetic process"/>
    <property type="evidence" value="ECO:0007669"/>
    <property type="project" value="UniProtKB-ARBA"/>
</dbReference>
<dbReference type="RefSeq" id="WP_143573523.1">
    <property type="nucleotide sequence ID" value="NZ_JARAWC010000102.1"/>
</dbReference>
<dbReference type="NCBIfam" id="TIGR01733">
    <property type="entry name" value="AA-adenyl-dom"/>
    <property type="match status" value="1"/>
</dbReference>